<accession>A0AA35SHS2</accession>
<evidence type="ECO:0000313" key="2">
    <source>
        <dbReference type="EMBL" id="CAI8029162.1"/>
    </source>
</evidence>
<feature type="compositionally biased region" description="Basic residues" evidence="1">
    <location>
        <begin position="94"/>
        <end position="118"/>
    </location>
</feature>
<reference evidence="2" key="1">
    <citation type="submission" date="2023-03" db="EMBL/GenBank/DDBJ databases">
        <authorList>
            <person name="Steffen K."/>
            <person name="Cardenas P."/>
        </authorList>
    </citation>
    <scope>NUCLEOTIDE SEQUENCE</scope>
</reference>
<dbReference type="Proteomes" id="UP001174909">
    <property type="component" value="Unassembled WGS sequence"/>
</dbReference>
<evidence type="ECO:0000313" key="3">
    <source>
        <dbReference type="Proteomes" id="UP001174909"/>
    </source>
</evidence>
<keyword evidence="3" id="KW-1185">Reference proteome</keyword>
<feature type="compositionally biased region" description="Basic and acidic residues" evidence="1">
    <location>
        <begin position="79"/>
        <end position="92"/>
    </location>
</feature>
<name>A0AA35SHS2_GEOBA</name>
<sequence length="367" mass="41865">MPTGVPITPTSVSISAIPTATTPGRPSIPAVMPSVTLTPTSTVGPDVVDPTRDETLCPRKTPIIKLKTRKRKKSRRYSKTRDTKKDTRDMTRTFKTKSKRRSKSQGSRKTKTKTKSYKMKSYTFERTECPPDKTTDSFTKENTRKRTTGKSKTRITSSKRTRSKSRSKGSKTGGRTRSKSMASASPPQKPRDVFTKKTGRHTPRKSRITSSLKRTRSDPSKMTRGSNTGSRTRVKSMESESWRKISLSKEGESRTWSKMKALIGEILFSEPNWQFCSNLANLEDILSTNNNYKLQHHKTLKNLKTNEEKLFKELTGRRPHMDCKMLSERDLNSYPLQVLAEWQHNEEKVHLLCIVHPGKNLNQFLVI</sequence>
<feature type="compositionally biased region" description="Basic residues" evidence="1">
    <location>
        <begin position="145"/>
        <end position="178"/>
    </location>
</feature>
<feature type="region of interest" description="Disordered" evidence="1">
    <location>
        <begin position="16"/>
        <end position="238"/>
    </location>
</feature>
<dbReference type="AlphaFoldDB" id="A0AA35SHS2"/>
<organism evidence="2 3">
    <name type="scientific">Geodia barretti</name>
    <name type="common">Barrett's horny sponge</name>
    <dbReference type="NCBI Taxonomy" id="519541"/>
    <lineage>
        <taxon>Eukaryota</taxon>
        <taxon>Metazoa</taxon>
        <taxon>Porifera</taxon>
        <taxon>Demospongiae</taxon>
        <taxon>Heteroscleromorpha</taxon>
        <taxon>Tetractinellida</taxon>
        <taxon>Astrophorina</taxon>
        <taxon>Geodiidae</taxon>
        <taxon>Geodia</taxon>
    </lineage>
</organism>
<evidence type="ECO:0000256" key="1">
    <source>
        <dbReference type="SAM" id="MobiDB-lite"/>
    </source>
</evidence>
<proteinExistence type="predicted"/>
<dbReference type="EMBL" id="CASHTH010002384">
    <property type="protein sequence ID" value="CAI8029162.1"/>
    <property type="molecule type" value="Genomic_DNA"/>
</dbReference>
<protein>
    <submittedName>
        <fullName evidence="2">Uncharacterized protein</fullName>
    </submittedName>
</protein>
<feature type="compositionally biased region" description="Basic residues" evidence="1">
    <location>
        <begin position="66"/>
        <end position="78"/>
    </location>
</feature>
<comment type="caution">
    <text evidence="2">The sequence shown here is derived from an EMBL/GenBank/DDBJ whole genome shotgun (WGS) entry which is preliminary data.</text>
</comment>
<feature type="compositionally biased region" description="Basic and acidic residues" evidence="1">
    <location>
        <begin position="123"/>
        <end position="144"/>
    </location>
</feature>
<feature type="compositionally biased region" description="Basic residues" evidence="1">
    <location>
        <begin position="197"/>
        <end position="207"/>
    </location>
</feature>
<gene>
    <name evidence="2" type="ORF">GBAR_LOCUS16578</name>
</gene>